<dbReference type="InterPro" id="IPR004107">
    <property type="entry name" value="Integrase_SAM-like_N"/>
</dbReference>
<accession>A0A9Q4C4G6</accession>
<sequence length="330" mass="37802">MSSKTAGDTDYIAEFAADMRAYGKSPSTVYEYERVLRDFDEYLDGGHADATRRDCMRYVAHLRDTDLADSSVATYASYVHRFYGYLVKAEDYPHNTNPMALVTDEMDESVDKNPRRRELNVEDVVGFLRTVNHPRDRCMLVLLFKTGIRAGELANLDLRHVSLSPDENDRLGTGGDPLLNDRSLYVDSGIDGNKRVRDTLVPLDDETEDELVRWLRVRPCGTDASGDDPLFVSLSPSSSGRLSSEAIAETMRKYTRDHGWWSPENDMKQNVTPHYCRHFFTTYMRDASGDDALVRYLRGDTGGDILETYTHNWGDRVREKYEKYVYRLLP</sequence>
<keyword evidence="2 4" id="KW-0238">DNA-binding</keyword>
<reference evidence="7" key="1">
    <citation type="submission" date="2022-09" db="EMBL/GenBank/DDBJ databases">
        <title>Haloadaptaus new haloarchaeum isolated from saline soil.</title>
        <authorList>
            <person name="Duran-Viseras A."/>
            <person name="Sanchez-Porro C."/>
            <person name="Ventosa A."/>
        </authorList>
    </citation>
    <scope>NUCLEOTIDE SEQUENCE</scope>
    <source>
        <strain evidence="7">F3-133</strain>
    </source>
</reference>
<proteinExistence type="predicted"/>
<dbReference type="Pfam" id="PF00589">
    <property type="entry name" value="Phage_integrase"/>
    <property type="match status" value="1"/>
</dbReference>
<dbReference type="SUPFAM" id="SSF56349">
    <property type="entry name" value="DNA breaking-rejoining enzymes"/>
    <property type="match status" value="1"/>
</dbReference>
<evidence type="ECO:0000256" key="3">
    <source>
        <dbReference type="ARBA" id="ARBA00023172"/>
    </source>
</evidence>
<evidence type="ECO:0000259" key="5">
    <source>
        <dbReference type="PROSITE" id="PS51898"/>
    </source>
</evidence>
<dbReference type="PANTHER" id="PTHR30349">
    <property type="entry name" value="PHAGE INTEGRASE-RELATED"/>
    <property type="match status" value="1"/>
</dbReference>
<evidence type="ECO:0000256" key="2">
    <source>
        <dbReference type="ARBA" id="ARBA00023125"/>
    </source>
</evidence>
<dbReference type="RefSeq" id="WP_266086046.1">
    <property type="nucleotide sequence ID" value="NZ_RKLV01000002.1"/>
</dbReference>
<dbReference type="PANTHER" id="PTHR30349:SF92">
    <property type="entry name" value="SITE-SPECIFIC RECOMBINASE"/>
    <property type="match status" value="1"/>
</dbReference>
<dbReference type="InterPro" id="IPR010998">
    <property type="entry name" value="Integrase_recombinase_N"/>
</dbReference>
<dbReference type="PROSITE" id="PS51900">
    <property type="entry name" value="CB"/>
    <property type="match status" value="1"/>
</dbReference>
<dbReference type="GO" id="GO:0003677">
    <property type="term" value="F:DNA binding"/>
    <property type="evidence" value="ECO:0007669"/>
    <property type="project" value="UniProtKB-UniRule"/>
</dbReference>
<evidence type="ECO:0000259" key="6">
    <source>
        <dbReference type="PROSITE" id="PS51900"/>
    </source>
</evidence>
<dbReference type="AlphaFoldDB" id="A0A9Q4C4G6"/>
<dbReference type="PROSITE" id="PS51898">
    <property type="entry name" value="TYR_RECOMBINASE"/>
    <property type="match status" value="1"/>
</dbReference>
<dbReference type="InterPro" id="IPR044068">
    <property type="entry name" value="CB"/>
</dbReference>
<dbReference type="InterPro" id="IPR050090">
    <property type="entry name" value="Tyrosine_recombinase_XerCD"/>
</dbReference>
<dbReference type="InterPro" id="IPR011010">
    <property type="entry name" value="DNA_brk_join_enz"/>
</dbReference>
<dbReference type="Proteomes" id="UP001149411">
    <property type="component" value="Unassembled WGS sequence"/>
</dbReference>
<comment type="caution">
    <text evidence="7">The sequence shown here is derived from an EMBL/GenBank/DDBJ whole genome shotgun (WGS) entry which is preliminary data.</text>
</comment>
<dbReference type="InterPro" id="IPR002104">
    <property type="entry name" value="Integrase_catalytic"/>
</dbReference>
<keyword evidence="1" id="KW-0229">DNA integration</keyword>
<dbReference type="GO" id="GO:0015074">
    <property type="term" value="P:DNA integration"/>
    <property type="evidence" value="ECO:0007669"/>
    <property type="project" value="UniProtKB-KW"/>
</dbReference>
<evidence type="ECO:0000313" key="7">
    <source>
        <dbReference type="EMBL" id="MCX2818289.1"/>
    </source>
</evidence>
<evidence type="ECO:0000256" key="4">
    <source>
        <dbReference type="PROSITE-ProRule" id="PRU01248"/>
    </source>
</evidence>
<feature type="domain" description="Core-binding (CB)" evidence="6">
    <location>
        <begin position="6"/>
        <end position="87"/>
    </location>
</feature>
<keyword evidence="8" id="KW-1185">Reference proteome</keyword>
<dbReference type="Gene3D" id="1.10.443.10">
    <property type="entry name" value="Intergrase catalytic core"/>
    <property type="match status" value="1"/>
</dbReference>
<dbReference type="InterPro" id="IPR013762">
    <property type="entry name" value="Integrase-like_cat_sf"/>
</dbReference>
<dbReference type="GO" id="GO:0006310">
    <property type="term" value="P:DNA recombination"/>
    <property type="evidence" value="ECO:0007669"/>
    <property type="project" value="UniProtKB-KW"/>
</dbReference>
<evidence type="ECO:0000313" key="8">
    <source>
        <dbReference type="Proteomes" id="UP001149411"/>
    </source>
</evidence>
<dbReference type="EMBL" id="RKLV01000002">
    <property type="protein sequence ID" value="MCX2818289.1"/>
    <property type="molecule type" value="Genomic_DNA"/>
</dbReference>
<organism evidence="7 8">
    <name type="scientific">Halorutilus salinus</name>
    <dbReference type="NCBI Taxonomy" id="2487751"/>
    <lineage>
        <taxon>Archaea</taxon>
        <taxon>Methanobacteriati</taxon>
        <taxon>Methanobacteriota</taxon>
        <taxon>Stenosarchaea group</taxon>
        <taxon>Halobacteria</taxon>
        <taxon>Halorutilales</taxon>
        <taxon>Halorutilaceae</taxon>
        <taxon>Halorutilus</taxon>
    </lineage>
</organism>
<keyword evidence="3" id="KW-0233">DNA recombination</keyword>
<dbReference type="CDD" id="cd00397">
    <property type="entry name" value="DNA_BRE_C"/>
    <property type="match status" value="1"/>
</dbReference>
<protein>
    <submittedName>
        <fullName evidence="7">Tyrosine-type recombinase/integrase</fullName>
    </submittedName>
</protein>
<gene>
    <name evidence="7" type="ORF">EGH25_02840</name>
</gene>
<dbReference type="Pfam" id="PF02899">
    <property type="entry name" value="Phage_int_SAM_1"/>
    <property type="match status" value="1"/>
</dbReference>
<dbReference type="Gene3D" id="1.10.150.130">
    <property type="match status" value="1"/>
</dbReference>
<name>A0A9Q4C4G6_9EURY</name>
<feature type="domain" description="Tyr recombinase" evidence="5">
    <location>
        <begin position="114"/>
        <end position="322"/>
    </location>
</feature>
<evidence type="ECO:0000256" key="1">
    <source>
        <dbReference type="ARBA" id="ARBA00022908"/>
    </source>
</evidence>